<accession>A0A8C3S7Y2</accession>
<dbReference type="GO" id="GO:0005576">
    <property type="term" value="C:extracellular region"/>
    <property type="evidence" value="ECO:0007669"/>
    <property type="project" value="UniProtKB-SubCell"/>
</dbReference>
<dbReference type="AlphaFoldDB" id="A0A8C3S7Y2"/>
<dbReference type="SMART" id="SM01039">
    <property type="entry name" value="BRICHOS"/>
    <property type="match status" value="1"/>
</dbReference>
<evidence type="ECO:0000313" key="16">
    <source>
        <dbReference type="Proteomes" id="UP000694403"/>
    </source>
</evidence>
<reference evidence="15" key="1">
    <citation type="submission" date="2025-08" db="UniProtKB">
        <authorList>
            <consortium name="Ensembl"/>
        </authorList>
    </citation>
    <scope>IDENTIFICATION</scope>
</reference>
<dbReference type="FunFam" id="3.30.390.150:FF:000003">
    <property type="entry name" value="Gastrokine 1"/>
    <property type="match status" value="1"/>
</dbReference>
<reference evidence="15" key="2">
    <citation type="submission" date="2025-09" db="UniProtKB">
        <authorList>
            <consortium name="Ensembl"/>
        </authorList>
    </citation>
    <scope>IDENTIFICATION</scope>
</reference>
<organism evidence="15 16">
    <name type="scientific">Chelydra serpentina</name>
    <name type="common">Snapping turtle</name>
    <name type="synonym">Testudo serpentina</name>
    <dbReference type="NCBI Taxonomy" id="8475"/>
    <lineage>
        <taxon>Eukaryota</taxon>
        <taxon>Metazoa</taxon>
        <taxon>Chordata</taxon>
        <taxon>Craniata</taxon>
        <taxon>Vertebrata</taxon>
        <taxon>Euteleostomi</taxon>
        <taxon>Archelosauria</taxon>
        <taxon>Testudinata</taxon>
        <taxon>Testudines</taxon>
        <taxon>Cryptodira</taxon>
        <taxon>Durocryptodira</taxon>
        <taxon>Americhelydia</taxon>
        <taxon>Chelydroidea</taxon>
        <taxon>Chelydridae</taxon>
        <taxon>Chelydra</taxon>
    </lineage>
</organism>
<evidence type="ECO:0000313" key="15">
    <source>
        <dbReference type="Ensembl" id="ENSCSRP00000010353.1"/>
    </source>
</evidence>
<dbReference type="GO" id="GO:0051781">
    <property type="term" value="P:positive regulation of cell division"/>
    <property type="evidence" value="ECO:0007669"/>
    <property type="project" value="UniProtKB-KW"/>
</dbReference>
<evidence type="ECO:0000256" key="8">
    <source>
        <dbReference type="ARBA" id="ARBA00023246"/>
    </source>
</evidence>
<protein>
    <recommendedName>
        <fullName evidence="11">Gastrokine-1</fullName>
    </recommendedName>
    <alternativeName>
        <fullName evidence="12">18 kDa antrum mucosa protein</fullName>
    </alternativeName>
</protein>
<dbReference type="Pfam" id="PF04089">
    <property type="entry name" value="BRICHOS"/>
    <property type="match status" value="1"/>
</dbReference>
<feature type="domain" description="BRICHOS" evidence="14">
    <location>
        <begin position="90"/>
        <end position="185"/>
    </location>
</feature>
<dbReference type="PANTHER" id="PTHR16483">
    <property type="entry name" value="GASTROKINE 1"/>
    <property type="match status" value="1"/>
</dbReference>
<evidence type="ECO:0000256" key="9">
    <source>
        <dbReference type="ARBA" id="ARBA00053890"/>
    </source>
</evidence>
<evidence type="ECO:0000256" key="13">
    <source>
        <dbReference type="SAM" id="MobiDB-lite"/>
    </source>
</evidence>
<comment type="subcellular location">
    <subcellularLocation>
        <location evidence="1">Cytoplasmic granule</location>
    </subcellularLocation>
    <subcellularLocation>
        <location evidence="2">Golgi apparatus</location>
    </subcellularLocation>
    <subcellularLocation>
        <location evidence="3">Secreted</location>
    </subcellularLocation>
</comment>
<dbReference type="Ensembl" id="ENSCSRT00000010727.1">
    <property type="protein sequence ID" value="ENSCSRP00000010353.1"/>
    <property type="gene ID" value="ENSCSRG00000007664.1"/>
</dbReference>
<evidence type="ECO:0000256" key="6">
    <source>
        <dbReference type="ARBA" id="ARBA00023034"/>
    </source>
</evidence>
<evidence type="ECO:0000259" key="14">
    <source>
        <dbReference type="PROSITE" id="PS50869"/>
    </source>
</evidence>
<keyword evidence="16" id="KW-1185">Reference proteome</keyword>
<name>A0A8C3S7Y2_CHESE</name>
<dbReference type="GO" id="GO:0005794">
    <property type="term" value="C:Golgi apparatus"/>
    <property type="evidence" value="ECO:0007669"/>
    <property type="project" value="UniProtKB-SubCell"/>
</dbReference>
<keyword evidence="4" id="KW-0964">Secreted</keyword>
<comment type="function">
    <text evidence="9">Has mitogenic activity and may be involved in maintaining the integrity of the gastric mucosal epithelium.</text>
</comment>
<comment type="similarity">
    <text evidence="10">Belongs to the gastrokine family.</text>
</comment>
<keyword evidence="8" id="KW-0497">Mitogen</keyword>
<evidence type="ECO:0000256" key="7">
    <source>
        <dbReference type="ARBA" id="ARBA00023157"/>
    </source>
</evidence>
<evidence type="ECO:0000256" key="3">
    <source>
        <dbReference type="ARBA" id="ARBA00004613"/>
    </source>
</evidence>
<evidence type="ECO:0000256" key="4">
    <source>
        <dbReference type="ARBA" id="ARBA00022525"/>
    </source>
</evidence>
<evidence type="ECO:0000256" key="11">
    <source>
        <dbReference type="ARBA" id="ARBA00070192"/>
    </source>
</evidence>
<proteinExistence type="inferred from homology"/>
<keyword evidence="7" id="KW-1015">Disulfide bond</keyword>
<keyword evidence="6" id="KW-0333">Golgi apparatus</keyword>
<feature type="region of interest" description="Disordered" evidence="13">
    <location>
        <begin position="58"/>
        <end position="77"/>
    </location>
</feature>
<dbReference type="InterPro" id="IPR051772">
    <property type="entry name" value="Gastrokine"/>
</dbReference>
<evidence type="ECO:0000256" key="2">
    <source>
        <dbReference type="ARBA" id="ARBA00004555"/>
    </source>
</evidence>
<evidence type="ECO:0000256" key="5">
    <source>
        <dbReference type="ARBA" id="ARBA00022729"/>
    </source>
</evidence>
<sequence>MEQPLPPLQGPPAQQNAEDGAEGIYKDWGNGLIHWVSQLLCGLGRGFFHTPISSNSGMSVNENNQGNDGGNSHQNVNINNQDHIANINSYNGWKGWDAVWDYSKGFMATRILSKKSCIIAKMNKNVMPSVVELPELIKEKKVRRRGKGPPPMELQFTISKTRVSDLAPYGKSVEAMCRGIPTYVAHEARGEYIFN</sequence>
<evidence type="ECO:0000256" key="12">
    <source>
        <dbReference type="ARBA" id="ARBA00077478"/>
    </source>
</evidence>
<dbReference type="InterPro" id="IPR007084">
    <property type="entry name" value="BRICHOS_dom"/>
</dbReference>
<dbReference type="Proteomes" id="UP000694403">
    <property type="component" value="Unplaced"/>
</dbReference>
<evidence type="ECO:0000256" key="10">
    <source>
        <dbReference type="ARBA" id="ARBA00061085"/>
    </source>
</evidence>
<dbReference type="PROSITE" id="PS50869">
    <property type="entry name" value="BRICHOS"/>
    <property type="match status" value="1"/>
</dbReference>
<evidence type="ECO:0000256" key="1">
    <source>
        <dbReference type="ARBA" id="ARBA00004463"/>
    </source>
</evidence>
<dbReference type="Gene3D" id="3.30.390.150">
    <property type="match status" value="1"/>
</dbReference>
<keyword evidence="5" id="KW-0732">Signal</keyword>